<comment type="caution">
    <text evidence="2">The sequence shown here is derived from an EMBL/GenBank/DDBJ whole genome shotgun (WGS) entry which is preliminary data.</text>
</comment>
<sequence length="113" mass="12201">MPDCSWPNGASDGAAHPVPEAWSRPRTPAKISVTVPALTLLGTSEEPGHFEGYGPIPPAQARELAAGSRWWERLLTDPATGWTIGPHTPGQTKTTTPTGRTYIHTQNTEPYPF</sequence>
<dbReference type="EMBL" id="JAAKZI010000002">
    <property type="protein sequence ID" value="NGN82378.1"/>
    <property type="molecule type" value="Genomic_DNA"/>
</dbReference>
<dbReference type="Proteomes" id="UP000479226">
    <property type="component" value="Unassembled WGS sequence"/>
</dbReference>
<feature type="region of interest" description="Disordered" evidence="1">
    <location>
        <begin position="1"/>
        <end position="24"/>
    </location>
</feature>
<reference evidence="2 3" key="1">
    <citation type="submission" date="2020-02" db="EMBL/GenBank/DDBJ databases">
        <title>Genome sequence of the type strain DSM 27180 of Arthrobacter silviterrae.</title>
        <authorList>
            <person name="Gao J."/>
            <person name="Sun J."/>
        </authorList>
    </citation>
    <scope>NUCLEOTIDE SEQUENCE [LARGE SCALE GENOMIC DNA]</scope>
    <source>
        <strain evidence="2 3">DSM 27180</strain>
    </source>
</reference>
<dbReference type="RefSeq" id="WP_165180447.1">
    <property type="nucleotide sequence ID" value="NZ_JAAKZI010000002.1"/>
</dbReference>
<feature type="region of interest" description="Disordered" evidence="1">
    <location>
        <begin position="79"/>
        <end position="113"/>
    </location>
</feature>
<evidence type="ECO:0000313" key="3">
    <source>
        <dbReference type="Proteomes" id="UP000479226"/>
    </source>
</evidence>
<organism evidence="2 3">
    <name type="scientific">Arthrobacter silviterrae</name>
    <dbReference type="NCBI Taxonomy" id="2026658"/>
    <lineage>
        <taxon>Bacteria</taxon>
        <taxon>Bacillati</taxon>
        <taxon>Actinomycetota</taxon>
        <taxon>Actinomycetes</taxon>
        <taxon>Micrococcales</taxon>
        <taxon>Micrococcaceae</taxon>
        <taxon>Arthrobacter</taxon>
    </lineage>
</organism>
<keyword evidence="3" id="KW-1185">Reference proteome</keyword>
<feature type="compositionally biased region" description="Polar residues" evidence="1">
    <location>
        <begin position="103"/>
        <end position="113"/>
    </location>
</feature>
<accession>A0ABX0D668</accession>
<feature type="compositionally biased region" description="Low complexity" evidence="1">
    <location>
        <begin position="85"/>
        <end position="101"/>
    </location>
</feature>
<name>A0ABX0D668_9MICC</name>
<proteinExistence type="predicted"/>
<evidence type="ECO:0000256" key="1">
    <source>
        <dbReference type="SAM" id="MobiDB-lite"/>
    </source>
</evidence>
<gene>
    <name evidence="2" type="ORF">G6N77_02715</name>
</gene>
<protein>
    <submittedName>
        <fullName evidence="2">Uncharacterized protein</fullName>
    </submittedName>
</protein>
<evidence type="ECO:0000313" key="2">
    <source>
        <dbReference type="EMBL" id="NGN82378.1"/>
    </source>
</evidence>